<gene>
    <name evidence="1" type="ORF">JR316_003918</name>
</gene>
<proteinExistence type="predicted"/>
<evidence type="ECO:0000313" key="1">
    <source>
        <dbReference type="EMBL" id="KAG5171829.1"/>
    </source>
</evidence>
<dbReference type="Gene3D" id="1.25.40.10">
    <property type="entry name" value="Tetratricopeptide repeat domain"/>
    <property type="match status" value="1"/>
</dbReference>
<name>A0A8H8CP78_PSICU</name>
<comment type="caution">
    <text evidence="1">The sequence shown here is derived from an EMBL/GenBank/DDBJ whole genome shotgun (WGS) entry which is preliminary data.</text>
</comment>
<protein>
    <submittedName>
        <fullName evidence="1">Uncharacterized protein</fullName>
    </submittedName>
</protein>
<organism evidence="1">
    <name type="scientific">Psilocybe cubensis</name>
    <name type="common">Psychedelic mushroom</name>
    <name type="synonym">Stropharia cubensis</name>
    <dbReference type="NCBI Taxonomy" id="181762"/>
    <lineage>
        <taxon>Eukaryota</taxon>
        <taxon>Fungi</taxon>
        <taxon>Dikarya</taxon>
        <taxon>Basidiomycota</taxon>
        <taxon>Agaricomycotina</taxon>
        <taxon>Agaricomycetes</taxon>
        <taxon>Agaricomycetidae</taxon>
        <taxon>Agaricales</taxon>
        <taxon>Agaricineae</taxon>
        <taxon>Strophariaceae</taxon>
        <taxon>Psilocybe</taxon>
    </lineage>
</organism>
<dbReference type="EMBL" id="JAFIQS010000003">
    <property type="protein sequence ID" value="KAG5171829.1"/>
    <property type="molecule type" value="Genomic_DNA"/>
</dbReference>
<sequence>MTTNAAPLAHNRVSDPVTVALSNTYAAISLLMECKAKIPFADLNRAVDLFRCALANQPPTAHLQPQPQSRTVSDLALALNIRFLFTGQLNDFHEHMALRAGLQAVNPTLSAPQEVSAHRKRQAAVQAHEALFRFFASISVSSVSDAMRSLRCALDLLPTVDPYARILPEAYSALGHALYILFRASGDISHLGPAIENVDAALDHIHKYGTQGVAAYSDLTTIEACRRALRFEQVVACGLPSETTFSGNPQNQWLFRDPDGFALGVRMDPDLGSLNQAISLLRQMLKRHGTGHIRFESLKLLASTLVSRFDITGDPNDIEEVITLRKMILHEGTSLPSFTRARLMYDVASTLLIRYSQNCSACDLDEAIVLYKKTLELLSETHPLRHLLLCSLANAIMLRFHCSGSPISLLDEAVAMNREAVDFCPSSDPDAHLLSLTSLVTVLFARFKASSRQEDIDEVIRIFQHIIGHLYNGNDSGRFAAINRFAMALFKRFKYFGNANDLEDAIFWQTQSVEYSVKKQLLSDLAQQLNRLDDMLSYRPLRPANAELDENLERVAGANSAEMTGSTNTVAANNPILDASVAVPSSVSLPAHNYPPYGISRETRGSKRYWSVVL</sequence>
<dbReference type="AlphaFoldDB" id="A0A8H8CP78"/>
<reference evidence="1" key="1">
    <citation type="submission" date="2021-02" db="EMBL/GenBank/DDBJ databases">
        <title>Psilocybe cubensis genome.</title>
        <authorList>
            <person name="Mckernan K.J."/>
            <person name="Crawford S."/>
            <person name="Trippe A."/>
            <person name="Kane L.T."/>
            <person name="Mclaughlin S."/>
        </authorList>
    </citation>
    <scope>NUCLEOTIDE SEQUENCE [LARGE SCALE GENOMIC DNA]</scope>
    <source>
        <strain evidence="1">MGC-MH-2018</strain>
    </source>
</reference>
<dbReference type="InterPro" id="IPR011990">
    <property type="entry name" value="TPR-like_helical_dom_sf"/>
</dbReference>
<accession>A0A8H8CP78</accession>